<dbReference type="PRINTS" id="PR00463">
    <property type="entry name" value="EP450I"/>
</dbReference>
<feature type="binding site" description="axial binding residue" evidence="7">
    <location>
        <position position="479"/>
    </location>
    <ligand>
        <name>heme</name>
        <dbReference type="ChEBI" id="CHEBI:30413"/>
    </ligand>
    <ligandPart>
        <name>Fe</name>
        <dbReference type="ChEBI" id="CHEBI:18248"/>
    </ligandPart>
</feature>
<keyword evidence="6 7" id="KW-0408">Iron</keyword>
<comment type="similarity">
    <text evidence="3 8">Belongs to the cytochrome P450 family.</text>
</comment>
<comment type="subcellular location">
    <subcellularLocation>
        <location evidence="2">Membrane</location>
        <topology evidence="2">Single-pass membrane protein</topology>
    </subcellularLocation>
</comment>
<evidence type="ECO:0000256" key="7">
    <source>
        <dbReference type="PIRSR" id="PIRSR602401-1"/>
    </source>
</evidence>
<comment type="cofactor">
    <cofactor evidence="1 7">
        <name>heme</name>
        <dbReference type="ChEBI" id="CHEBI:30413"/>
    </cofactor>
</comment>
<evidence type="ECO:0000256" key="4">
    <source>
        <dbReference type="ARBA" id="ARBA00022723"/>
    </source>
</evidence>
<keyword evidence="8" id="KW-0503">Monooxygenase</keyword>
<evidence type="ECO:0000313" key="9">
    <source>
        <dbReference type="EMBL" id="KAL0443160.1"/>
    </source>
</evidence>
<proteinExistence type="inferred from homology"/>
<protein>
    <submittedName>
        <fullName evidence="9">Alkane hydroxylase MAH1</fullName>
    </submittedName>
</protein>
<dbReference type="Gene3D" id="1.10.630.10">
    <property type="entry name" value="Cytochrome P450"/>
    <property type="match status" value="1"/>
</dbReference>
<comment type="caution">
    <text evidence="9">The sequence shown here is derived from an EMBL/GenBank/DDBJ whole genome shotgun (WGS) entry which is preliminary data.</text>
</comment>
<dbReference type="GO" id="GO:0016020">
    <property type="term" value="C:membrane"/>
    <property type="evidence" value="ECO:0007669"/>
    <property type="project" value="UniProtKB-SubCell"/>
</dbReference>
<dbReference type="InterPro" id="IPR001128">
    <property type="entry name" value="Cyt_P450"/>
</dbReference>
<keyword evidence="4 7" id="KW-0479">Metal-binding</keyword>
<dbReference type="PROSITE" id="PS00086">
    <property type="entry name" value="CYTOCHROME_P450"/>
    <property type="match status" value="1"/>
</dbReference>
<dbReference type="CDD" id="cd11064">
    <property type="entry name" value="CYP86A"/>
    <property type="match status" value="1"/>
</dbReference>
<accession>A0AAW2WST7</accession>
<dbReference type="GO" id="GO:0016705">
    <property type="term" value="F:oxidoreductase activity, acting on paired donors, with incorporation or reduction of molecular oxygen"/>
    <property type="evidence" value="ECO:0007669"/>
    <property type="project" value="InterPro"/>
</dbReference>
<evidence type="ECO:0000256" key="6">
    <source>
        <dbReference type="ARBA" id="ARBA00023004"/>
    </source>
</evidence>
<evidence type="ECO:0000256" key="3">
    <source>
        <dbReference type="ARBA" id="ARBA00010617"/>
    </source>
</evidence>
<dbReference type="EMBL" id="JACGWN010000007">
    <property type="protein sequence ID" value="KAL0443160.1"/>
    <property type="molecule type" value="Genomic_DNA"/>
</dbReference>
<dbReference type="GO" id="GO:0006629">
    <property type="term" value="P:lipid metabolic process"/>
    <property type="evidence" value="ECO:0007669"/>
    <property type="project" value="UniProtKB-ARBA"/>
</dbReference>
<dbReference type="AlphaFoldDB" id="A0AAW2WST7"/>
<evidence type="ECO:0000256" key="5">
    <source>
        <dbReference type="ARBA" id="ARBA00023002"/>
    </source>
</evidence>
<dbReference type="InterPro" id="IPR002401">
    <property type="entry name" value="Cyt_P450_E_grp-I"/>
</dbReference>
<keyword evidence="7 8" id="KW-0349">Heme</keyword>
<gene>
    <name evidence="9" type="ORF">Slati_2038700</name>
</gene>
<dbReference type="GO" id="GO:0005506">
    <property type="term" value="F:iron ion binding"/>
    <property type="evidence" value="ECO:0007669"/>
    <property type="project" value="InterPro"/>
</dbReference>
<sequence>MRFWLGILSIIQRELEKLQSTTTENSHSAPMAIFGYPEIFFFTFTIILLSAVWRSRSWRKSSVPTNWPLVGMLPWLLRNFGRIHSSVTQLMNECGGTFEFKGPWFCNMGMLVTSDPANIHHIFSRNFSNYPKGPEFRKVFDVLGDGVINADFELWEFHRRTTQSFLSHAMFHTLLGRAVWGKVESGLLPVLDSFLERGVAVDLQDILQRFTFDNICKLVLDYDPQSLSIDLPYVPCEKAFDDAVQPLLHRYIVPESFWKLQKWLGVGKERKLMEACKAFDEFIYPHITFRDGEQKDDSKLLTAFRKAYEEKNIGSSRGLSVFLRDTALSLMFAGRDTTSTCLTWLFWLMAKNPLTETKIREEMESKLQLKEDKNWRFFSVEESGKLIYLHGALCESLRLFPPVGLQHKAPIAPDTLPSGNYLEPNTKVVVSFCSTGRMESVWGKDCLEFKPERWITPGGRTKHEPSYKFPAFNAGPRTCLGKELAFVQMKMVATTLIYHYNIQLVEDHPVIPSTSVVFNAKHGLKVRLSRRNV</sequence>
<dbReference type="GO" id="GO:0020037">
    <property type="term" value="F:heme binding"/>
    <property type="evidence" value="ECO:0007669"/>
    <property type="project" value="InterPro"/>
</dbReference>
<dbReference type="GO" id="GO:0004497">
    <property type="term" value="F:monooxygenase activity"/>
    <property type="evidence" value="ECO:0007669"/>
    <property type="project" value="UniProtKB-KW"/>
</dbReference>
<name>A0AAW2WST7_9LAMI</name>
<reference evidence="9" key="1">
    <citation type="submission" date="2020-06" db="EMBL/GenBank/DDBJ databases">
        <authorList>
            <person name="Li T."/>
            <person name="Hu X."/>
            <person name="Zhang T."/>
            <person name="Song X."/>
            <person name="Zhang H."/>
            <person name="Dai N."/>
            <person name="Sheng W."/>
            <person name="Hou X."/>
            <person name="Wei L."/>
        </authorList>
    </citation>
    <scope>NUCLEOTIDE SEQUENCE</scope>
    <source>
        <strain evidence="9">KEN1</strain>
        <tissue evidence="9">Leaf</tissue>
    </source>
</reference>
<dbReference type="Pfam" id="PF00067">
    <property type="entry name" value="p450"/>
    <property type="match status" value="1"/>
</dbReference>
<dbReference type="SUPFAM" id="SSF48264">
    <property type="entry name" value="Cytochrome P450"/>
    <property type="match status" value="1"/>
</dbReference>
<organism evidence="9">
    <name type="scientific">Sesamum latifolium</name>
    <dbReference type="NCBI Taxonomy" id="2727402"/>
    <lineage>
        <taxon>Eukaryota</taxon>
        <taxon>Viridiplantae</taxon>
        <taxon>Streptophyta</taxon>
        <taxon>Embryophyta</taxon>
        <taxon>Tracheophyta</taxon>
        <taxon>Spermatophyta</taxon>
        <taxon>Magnoliopsida</taxon>
        <taxon>eudicotyledons</taxon>
        <taxon>Gunneridae</taxon>
        <taxon>Pentapetalae</taxon>
        <taxon>asterids</taxon>
        <taxon>lamiids</taxon>
        <taxon>Lamiales</taxon>
        <taxon>Pedaliaceae</taxon>
        <taxon>Sesamum</taxon>
    </lineage>
</organism>
<evidence type="ECO:0000256" key="1">
    <source>
        <dbReference type="ARBA" id="ARBA00001971"/>
    </source>
</evidence>
<evidence type="ECO:0000256" key="2">
    <source>
        <dbReference type="ARBA" id="ARBA00004167"/>
    </source>
</evidence>
<dbReference type="InterPro" id="IPR036396">
    <property type="entry name" value="Cyt_P450_sf"/>
</dbReference>
<evidence type="ECO:0000256" key="8">
    <source>
        <dbReference type="RuleBase" id="RU000461"/>
    </source>
</evidence>
<dbReference type="PRINTS" id="PR00385">
    <property type="entry name" value="P450"/>
</dbReference>
<dbReference type="PANTHER" id="PTHR24296">
    <property type="entry name" value="CYTOCHROME P450"/>
    <property type="match status" value="1"/>
</dbReference>
<dbReference type="InterPro" id="IPR017972">
    <property type="entry name" value="Cyt_P450_CS"/>
</dbReference>
<reference evidence="9" key="2">
    <citation type="journal article" date="2024" name="Plant">
        <title>Genomic evolution and insights into agronomic trait innovations of Sesamum species.</title>
        <authorList>
            <person name="Miao H."/>
            <person name="Wang L."/>
            <person name="Qu L."/>
            <person name="Liu H."/>
            <person name="Sun Y."/>
            <person name="Le M."/>
            <person name="Wang Q."/>
            <person name="Wei S."/>
            <person name="Zheng Y."/>
            <person name="Lin W."/>
            <person name="Duan Y."/>
            <person name="Cao H."/>
            <person name="Xiong S."/>
            <person name="Wang X."/>
            <person name="Wei L."/>
            <person name="Li C."/>
            <person name="Ma Q."/>
            <person name="Ju M."/>
            <person name="Zhao R."/>
            <person name="Li G."/>
            <person name="Mu C."/>
            <person name="Tian Q."/>
            <person name="Mei H."/>
            <person name="Zhang T."/>
            <person name="Gao T."/>
            <person name="Zhang H."/>
        </authorList>
    </citation>
    <scope>NUCLEOTIDE SEQUENCE</scope>
    <source>
        <strain evidence="9">KEN1</strain>
    </source>
</reference>
<keyword evidence="5 8" id="KW-0560">Oxidoreductase</keyword>